<reference evidence="1 2" key="1">
    <citation type="journal article" date="2020" name="BMC Genomics">
        <title>Intraspecific diversification of the crop wild relative Brassica cretica Lam. using demographic model selection.</title>
        <authorList>
            <person name="Kioukis A."/>
            <person name="Michalopoulou V.A."/>
            <person name="Briers L."/>
            <person name="Pirintsos S."/>
            <person name="Studholme D.J."/>
            <person name="Pavlidis P."/>
            <person name="Sarris P.F."/>
        </authorList>
    </citation>
    <scope>NUCLEOTIDE SEQUENCE [LARGE SCALE GENOMIC DNA]</scope>
    <source>
        <strain evidence="2">cv. PFS-1207/04</strain>
    </source>
</reference>
<name>A0ABQ7D4U6_BRACR</name>
<sequence length="94" mass="9739">MIPNGLSNDDDFPLVLLPSAGVQIHRSARVSSPRSKAVTGSSGRDVVAISAEGSGEIWRASDSHSTFPSLMTSIRGLCSLAKGIACNRLESGAL</sequence>
<keyword evidence="2" id="KW-1185">Reference proteome</keyword>
<proteinExistence type="predicted"/>
<dbReference type="Proteomes" id="UP000266723">
    <property type="component" value="Unassembled WGS sequence"/>
</dbReference>
<evidence type="ECO:0000313" key="2">
    <source>
        <dbReference type="Proteomes" id="UP000266723"/>
    </source>
</evidence>
<dbReference type="EMBL" id="QGKV02000759">
    <property type="protein sequence ID" value="KAF3567413.1"/>
    <property type="molecule type" value="Genomic_DNA"/>
</dbReference>
<accession>A0ABQ7D4U6</accession>
<comment type="caution">
    <text evidence="1">The sequence shown here is derived from an EMBL/GenBank/DDBJ whole genome shotgun (WGS) entry which is preliminary data.</text>
</comment>
<organism evidence="1 2">
    <name type="scientific">Brassica cretica</name>
    <name type="common">Mustard</name>
    <dbReference type="NCBI Taxonomy" id="69181"/>
    <lineage>
        <taxon>Eukaryota</taxon>
        <taxon>Viridiplantae</taxon>
        <taxon>Streptophyta</taxon>
        <taxon>Embryophyta</taxon>
        <taxon>Tracheophyta</taxon>
        <taxon>Spermatophyta</taxon>
        <taxon>Magnoliopsida</taxon>
        <taxon>eudicotyledons</taxon>
        <taxon>Gunneridae</taxon>
        <taxon>Pentapetalae</taxon>
        <taxon>rosids</taxon>
        <taxon>malvids</taxon>
        <taxon>Brassicales</taxon>
        <taxon>Brassicaceae</taxon>
        <taxon>Brassiceae</taxon>
        <taxon>Brassica</taxon>
    </lineage>
</organism>
<protein>
    <submittedName>
        <fullName evidence="1">Uncharacterized protein</fullName>
    </submittedName>
</protein>
<evidence type="ECO:0000313" key="1">
    <source>
        <dbReference type="EMBL" id="KAF3567413.1"/>
    </source>
</evidence>
<gene>
    <name evidence="1" type="ORF">DY000_02015016</name>
</gene>